<dbReference type="GO" id="GO:0005524">
    <property type="term" value="F:ATP binding"/>
    <property type="evidence" value="ECO:0007669"/>
    <property type="project" value="UniProtKB-KW"/>
</dbReference>
<feature type="transmembrane region" description="Helical" evidence="9">
    <location>
        <begin position="106"/>
        <end position="122"/>
    </location>
</feature>
<dbReference type="AlphaFoldDB" id="A0A5J6HVU9"/>
<dbReference type="EC" id="2.7.13.3" evidence="2"/>
<evidence type="ECO:0000256" key="2">
    <source>
        <dbReference type="ARBA" id="ARBA00012438"/>
    </source>
</evidence>
<comment type="catalytic activity">
    <reaction evidence="1">
        <text>ATP + protein L-histidine = ADP + protein N-phospho-L-histidine.</text>
        <dbReference type="EC" id="2.7.13.3"/>
    </reaction>
</comment>
<evidence type="ECO:0000259" key="10">
    <source>
        <dbReference type="Pfam" id="PF02518"/>
    </source>
</evidence>
<dbReference type="CDD" id="cd16917">
    <property type="entry name" value="HATPase_UhpB-NarQ-NarX-like"/>
    <property type="match status" value="1"/>
</dbReference>
<keyword evidence="3" id="KW-0597">Phosphoprotein</keyword>
<keyword evidence="8" id="KW-0902">Two-component regulatory system</keyword>
<keyword evidence="5" id="KW-0547">Nucleotide-binding</keyword>
<dbReference type="EMBL" id="CP023695">
    <property type="protein sequence ID" value="QEV22573.1"/>
    <property type="molecule type" value="Genomic_DNA"/>
</dbReference>
<name>A0A5J6HVU9_STRAD</name>
<reference evidence="12 13" key="1">
    <citation type="submission" date="2017-09" db="EMBL/GenBank/DDBJ databases">
        <authorList>
            <person name="Lee N."/>
            <person name="Cho B.-K."/>
        </authorList>
    </citation>
    <scope>NUCLEOTIDE SEQUENCE [LARGE SCALE GENOMIC DNA]</scope>
    <source>
        <strain evidence="12 13">ATCC 12461</strain>
    </source>
</reference>
<protein>
    <recommendedName>
        <fullName evidence="2">histidine kinase</fullName>
        <ecNumber evidence="2">2.7.13.3</ecNumber>
    </recommendedName>
</protein>
<dbReference type="Gene3D" id="1.20.5.1930">
    <property type="match status" value="1"/>
</dbReference>
<dbReference type="InterPro" id="IPR011712">
    <property type="entry name" value="Sig_transdc_His_kin_sub3_dim/P"/>
</dbReference>
<dbReference type="OrthoDB" id="227596at2"/>
<gene>
    <name evidence="12" type="ORF">CP975_27280</name>
</gene>
<dbReference type="InterPro" id="IPR050482">
    <property type="entry name" value="Sensor_HK_TwoCompSys"/>
</dbReference>
<keyword evidence="13" id="KW-1185">Reference proteome</keyword>
<feature type="transmembrane region" description="Helical" evidence="9">
    <location>
        <begin position="9"/>
        <end position="28"/>
    </location>
</feature>
<dbReference type="SUPFAM" id="SSF55874">
    <property type="entry name" value="ATPase domain of HSP90 chaperone/DNA topoisomerase II/histidine kinase"/>
    <property type="match status" value="1"/>
</dbReference>
<dbReference type="PANTHER" id="PTHR24421">
    <property type="entry name" value="NITRATE/NITRITE SENSOR PROTEIN NARX-RELATED"/>
    <property type="match status" value="1"/>
</dbReference>
<dbReference type="GO" id="GO:0046983">
    <property type="term" value="F:protein dimerization activity"/>
    <property type="evidence" value="ECO:0007669"/>
    <property type="project" value="InterPro"/>
</dbReference>
<evidence type="ECO:0000256" key="3">
    <source>
        <dbReference type="ARBA" id="ARBA00022553"/>
    </source>
</evidence>
<keyword evidence="9" id="KW-0812">Transmembrane</keyword>
<feature type="transmembrane region" description="Helical" evidence="9">
    <location>
        <begin position="40"/>
        <end position="68"/>
    </location>
</feature>
<dbReference type="PANTHER" id="PTHR24421:SF10">
    <property type="entry name" value="NITRATE_NITRITE SENSOR PROTEIN NARQ"/>
    <property type="match status" value="1"/>
</dbReference>
<accession>A0A5J6HVU9</accession>
<dbReference type="Gene3D" id="3.30.565.10">
    <property type="entry name" value="Histidine kinase-like ATPase, C-terminal domain"/>
    <property type="match status" value="1"/>
</dbReference>
<dbReference type="KEGG" id="salw:CP975_27280"/>
<keyword evidence="7" id="KW-0067">ATP-binding</keyword>
<dbReference type="InterPro" id="IPR003594">
    <property type="entry name" value="HATPase_dom"/>
</dbReference>
<organism evidence="12 13">
    <name type="scientific">Streptomyces alboniger</name>
    <dbReference type="NCBI Taxonomy" id="132473"/>
    <lineage>
        <taxon>Bacteria</taxon>
        <taxon>Bacillati</taxon>
        <taxon>Actinomycetota</taxon>
        <taxon>Actinomycetes</taxon>
        <taxon>Kitasatosporales</taxon>
        <taxon>Streptomycetaceae</taxon>
        <taxon>Streptomyces</taxon>
        <taxon>Streptomyces aurantiacus group</taxon>
    </lineage>
</organism>
<evidence type="ECO:0000256" key="6">
    <source>
        <dbReference type="ARBA" id="ARBA00022777"/>
    </source>
</evidence>
<evidence type="ECO:0000256" key="8">
    <source>
        <dbReference type="ARBA" id="ARBA00023012"/>
    </source>
</evidence>
<evidence type="ECO:0000259" key="11">
    <source>
        <dbReference type="Pfam" id="PF07730"/>
    </source>
</evidence>
<evidence type="ECO:0000256" key="4">
    <source>
        <dbReference type="ARBA" id="ARBA00022679"/>
    </source>
</evidence>
<dbReference type="Proteomes" id="UP000326553">
    <property type="component" value="Chromosome"/>
</dbReference>
<evidence type="ECO:0000256" key="5">
    <source>
        <dbReference type="ARBA" id="ARBA00022741"/>
    </source>
</evidence>
<evidence type="ECO:0000256" key="1">
    <source>
        <dbReference type="ARBA" id="ARBA00000085"/>
    </source>
</evidence>
<keyword evidence="9" id="KW-1133">Transmembrane helix</keyword>
<sequence length="351" mass="37508">MVTAREDTLWVWGVYAASLLCWTLFMVLHPVRPEAASAMLAASALLPALVVGYSDDATAVIMLCVLLGRFTSMITSSARMLTVVTCACLVAIWISCVLAGQPLTYVLGYTMLALVLTLFGLNRRQYEGRARQAEQLLAQNQLIQQEQARAAALGERSRIAREMHDVLAHSLGALSVQLKVATALIEKGDSAGALARVRRSNRLADEGLVEARNAVAALRGDVPSLPEALKSLAGQHRSNHPSEVHVDIVGELRPLSPAATVSLVQTAREALTNAAKHAPGETIGVTVEYRADALRLTVENATPTSSLPDPDHAPGYGLTGMRERLALVGGSLVVNRLDGDTRWAVTAEVPE</sequence>
<dbReference type="GO" id="GO:0016020">
    <property type="term" value="C:membrane"/>
    <property type="evidence" value="ECO:0007669"/>
    <property type="project" value="InterPro"/>
</dbReference>
<dbReference type="Pfam" id="PF07730">
    <property type="entry name" value="HisKA_3"/>
    <property type="match status" value="1"/>
</dbReference>
<feature type="transmembrane region" description="Helical" evidence="9">
    <location>
        <begin position="80"/>
        <end position="100"/>
    </location>
</feature>
<evidence type="ECO:0000256" key="7">
    <source>
        <dbReference type="ARBA" id="ARBA00022840"/>
    </source>
</evidence>
<feature type="domain" description="Signal transduction histidine kinase subgroup 3 dimerisation and phosphoacceptor" evidence="11">
    <location>
        <begin position="155"/>
        <end position="220"/>
    </location>
</feature>
<keyword evidence="9" id="KW-0472">Membrane</keyword>
<dbReference type="Pfam" id="PF02518">
    <property type="entry name" value="HATPase_c"/>
    <property type="match status" value="1"/>
</dbReference>
<evidence type="ECO:0000313" key="13">
    <source>
        <dbReference type="Proteomes" id="UP000326553"/>
    </source>
</evidence>
<keyword evidence="6 12" id="KW-0418">Kinase</keyword>
<dbReference type="InterPro" id="IPR036890">
    <property type="entry name" value="HATPase_C_sf"/>
</dbReference>
<evidence type="ECO:0000313" key="12">
    <source>
        <dbReference type="EMBL" id="QEV22573.1"/>
    </source>
</evidence>
<proteinExistence type="predicted"/>
<feature type="domain" description="Histidine kinase/HSP90-like ATPase" evidence="10">
    <location>
        <begin position="261"/>
        <end position="349"/>
    </location>
</feature>
<dbReference type="GO" id="GO:0000155">
    <property type="term" value="F:phosphorelay sensor kinase activity"/>
    <property type="evidence" value="ECO:0007669"/>
    <property type="project" value="InterPro"/>
</dbReference>
<keyword evidence="4" id="KW-0808">Transferase</keyword>
<evidence type="ECO:0000256" key="9">
    <source>
        <dbReference type="SAM" id="Phobius"/>
    </source>
</evidence>